<dbReference type="CDD" id="cd01990">
    <property type="entry name" value="LarE-like"/>
    <property type="match status" value="1"/>
</dbReference>
<dbReference type="InterPro" id="IPR022310">
    <property type="entry name" value="NAD/GMP_synthase"/>
</dbReference>
<proteinExistence type="predicted"/>
<dbReference type="PIRSF" id="PIRSF006661">
    <property type="entry name" value="PP-lp_UCP006661"/>
    <property type="match status" value="1"/>
</dbReference>
<sequence>MRTPLEKENELRLMLRENGDLAVAFSGGVDSSYLLKVASEELRDNAIGVIAVSPTYPQREHQRASRMGQELGIRIFTIETDEMDCEDFTSNPTDRCYYCKTTLFDKLIQRAQAEGINHVADGSNLDDLGDHRPGMKALSELGVISPLRQCGMTKADIRERSRELGLETWDLPSFACLASRFPYGTEITPEALRKVETAENAFFERGFRLVRVRHYGDMARIELAPDELPRLFEDNIKEDLVHILKDAGYNYITVDLEGYRTGSMNEGIAQSTKTLI</sequence>
<gene>
    <name evidence="3" type="ORF">CEE37_11220</name>
</gene>
<evidence type="ECO:0000256" key="1">
    <source>
        <dbReference type="PIRSR" id="PIRSR006661-1"/>
    </source>
</evidence>
<dbReference type="EMBL" id="NJBN01000007">
    <property type="protein sequence ID" value="TKJ39840.1"/>
    <property type="molecule type" value="Genomic_DNA"/>
</dbReference>
<evidence type="ECO:0000313" key="4">
    <source>
        <dbReference type="Proteomes" id="UP000319619"/>
    </source>
</evidence>
<dbReference type="Pfam" id="PF02540">
    <property type="entry name" value="NAD_synthase"/>
    <property type="match status" value="1"/>
</dbReference>
<dbReference type="PANTHER" id="PTHR43169">
    <property type="entry name" value="EXSB FAMILY PROTEIN"/>
    <property type="match status" value="1"/>
</dbReference>
<evidence type="ECO:0000259" key="2">
    <source>
        <dbReference type="Pfam" id="PF02540"/>
    </source>
</evidence>
<dbReference type="InterPro" id="IPR052188">
    <property type="entry name" value="Ni-pincer_cofactor_biosynth"/>
</dbReference>
<dbReference type="AlphaFoldDB" id="A0A532UY14"/>
<dbReference type="InterPro" id="IPR005232">
    <property type="entry name" value="LarE"/>
</dbReference>
<feature type="active site" description="Nucleophile and sulfur donor" evidence="1">
    <location>
        <position position="176"/>
    </location>
</feature>
<dbReference type="Proteomes" id="UP000319619">
    <property type="component" value="Unassembled WGS sequence"/>
</dbReference>
<dbReference type="NCBIfam" id="TIGR00268">
    <property type="entry name" value="ATP-dependent sacrificial sulfur transferase LarE"/>
    <property type="match status" value="1"/>
</dbReference>
<feature type="domain" description="NAD/GMP synthase" evidence="2">
    <location>
        <begin position="22"/>
        <end position="83"/>
    </location>
</feature>
<dbReference type="PANTHER" id="PTHR43169:SF2">
    <property type="entry name" value="NAD_GMP SYNTHASE DOMAIN-CONTAINING PROTEIN"/>
    <property type="match status" value="1"/>
</dbReference>
<name>A0A532UY14_UNCL8</name>
<comment type="caution">
    <text evidence="3">The sequence shown here is derived from an EMBL/GenBank/DDBJ whole genome shotgun (WGS) entry which is preliminary data.</text>
</comment>
<accession>A0A532UY14</accession>
<protein>
    <submittedName>
        <fullName evidence="3">TIGR00268 family protein</fullName>
    </submittedName>
</protein>
<dbReference type="InterPro" id="IPR014729">
    <property type="entry name" value="Rossmann-like_a/b/a_fold"/>
</dbReference>
<dbReference type="GO" id="GO:0006163">
    <property type="term" value="P:purine nucleotide metabolic process"/>
    <property type="evidence" value="ECO:0007669"/>
    <property type="project" value="UniProtKB-ARBA"/>
</dbReference>
<evidence type="ECO:0000313" key="3">
    <source>
        <dbReference type="EMBL" id="TKJ39840.1"/>
    </source>
</evidence>
<organism evidence="3 4">
    <name type="scientific">candidate division LCP-89 bacterium B3_LCP</name>
    <dbReference type="NCBI Taxonomy" id="2012998"/>
    <lineage>
        <taxon>Bacteria</taxon>
        <taxon>Pseudomonadati</taxon>
        <taxon>Bacteria division LCP-89</taxon>
    </lineage>
</organism>
<dbReference type="GO" id="GO:0016783">
    <property type="term" value="F:sulfurtransferase activity"/>
    <property type="evidence" value="ECO:0007669"/>
    <property type="project" value="InterPro"/>
</dbReference>
<dbReference type="SUPFAM" id="SSF52402">
    <property type="entry name" value="Adenine nucleotide alpha hydrolases-like"/>
    <property type="match status" value="1"/>
</dbReference>
<dbReference type="Gene3D" id="3.40.50.620">
    <property type="entry name" value="HUPs"/>
    <property type="match status" value="1"/>
</dbReference>
<reference evidence="3 4" key="1">
    <citation type="submission" date="2017-06" db="EMBL/GenBank/DDBJ databases">
        <title>Novel microbial phyla capable of carbon fixation and sulfur reduction in deep-sea sediments.</title>
        <authorList>
            <person name="Huang J."/>
            <person name="Baker B."/>
            <person name="Wang Y."/>
        </authorList>
    </citation>
    <scope>NUCLEOTIDE SEQUENCE [LARGE SCALE GENOMIC DNA]</scope>
    <source>
        <strain evidence="3">B3_LCP</strain>
    </source>
</reference>